<sequence length="71" mass="8009">MRRRNPNGQAQAGTPPRIASHRPSRRFTLTRRLDIVPPTVRHWAAILDVCSVGFLRAATYRAISSDISKQL</sequence>
<reference evidence="2" key="1">
    <citation type="submission" date="2020-05" db="EMBL/GenBank/DDBJ databases">
        <title>WGS assembly of Panicum virgatum.</title>
        <authorList>
            <person name="Lovell J.T."/>
            <person name="Jenkins J."/>
            <person name="Shu S."/>
            <person name="Juenger T.E."/>
            <person name="Schmutz J."/>
        </authorList>
    </citation>
    <scope>NUCLEOTIDE SEQUENCE</scope>
    <source>
        <strain evidence="2">AP13</strain>
    </source>
</reference>
<keyword evidence="3" id="KW-1185">Reference proteome</keyword>
<accession>A0A8T0XCT2</accession>
<organism evidence="2 3">
    <name type="scientific">Panicum virgatum</name>
    <name type="common">Blackwell switchgrass</name>
    <dbReference type="NCBI Taxonomy" id="38727"/>
    <lineage>
        <taxon>Eukaryota</taxon>
        <taxon>Viridiplantae</taxon>
        <taxon>Streptophyta</taxon>
        <taxon>Embryophyta</taxon>
        <taxon>Tracheophyta</taxon>
        <taxon>Spermatophyta</taxon>
        <taxon>Magnoliopsida</taxon>
        <taxon>Liliopsida</taxon>
        <taxon>Poales</taxon>
        <taxon>Poaceae</taxon>
        <taxon>PACMAD clade</taxon>
        <taxon>Panicoideae</taxon>
        <taxon>Panicodae</taxon>
        <taxon>Paniceae</taxon>
        <taxon>Panicinae</taxon>
        <taxon>Panicum</taxon>
        <taxon>Panicum sect. Hiantes</taxon>
    </lineage>
</organism>
<evidence type="ECO:0000256" key="1">
    <source>
        <dbReference type="SAM" id="MobiDB-lite"/>
    </source>
</evidence>
<comment type="caution">
    <text evidence="2">The sequence shown here is derived from an EMBL/GenBank/DDBJ whole genome shotgun (WGS) entry which is preliminary data.</text>
</comment>
<feature type="region of interest" description="Disordered" evidence="1">
    <location>
        <begin position="1"/>
        <end position="24"/>
    </location>
</feature>
<evidence type="ECO:0000313" key="3">
    <source>
        <dbReference type="Proteomes" id="UP000823388"/>
    </source>
</evidence>
<name>A0A8T0XCT2_PANVG</name>
<dbReference type="EMBL" id="CM029037">
    <property type="protein sequence ID" value="KAG2657215.1"/>
    <property type="molecule type" value="Genomic_DNA"/>
</dbReference>
<protein>
    <submittedName>
        <fullName evidence="2">Uncharacterized protein</fullName>
    </submittedName>
</protein>
<feature type="compositionally biased region" description="Polar residues" evidence="1">
    <location>
        <begin position="1"/>
        <end position="12"/>
    </location>
</feature>
<dbReference type="Proteomes" id="UP000823388">
    <property type="component" value="Chromosome 1K"/>
</dbReference>
<evidence type="ECO:0000313" key="2">
    <source>
        <dbReference type="EMBL" id="KAG2657215.1"/>
    </source>
</evidence>
<gene>
    <name evidence="2" type="ORF">PVAP13_1KG187454</name>
</gene>
<proteinExistence type="predicted"/>
<dbReference type="AlphaFoldDB" id="A0A8T0XCT2"/>